<feature type="signal peptide" evidence="5">
    <location>
        <begin position="1"/>
        <end position="29"/>
    </location>
</feature>
<name>A0ABS7D4R5_9BACL</name>
<gene>
    <name evidence="7" type="ORF">K0T92_09150</name>
</gene>
<keyword evidence="8" id="KW-1185">Reference proteome</keyword>
<dbReference type="Pfam" id="PF07833">
    <property type="entry name" value="Cu_amine_oxidN1"/>
    <property type="match status" value="1"/>
</dbReference>
<evidence type="ECO:0000313" key="7">
    <source>
        <dbReference type="EMBL" id="MBW7474910.1"/>
    </source>
</evidence>
<evidence type="ECO:0000259" key="6">
    <source>
        <dbReference type="PROSITE" id="PS50983"/>
    </source>
</evidence>
<feature type="domain" description="Fe/B12 periplasmic-binding" evidence="6">
    <location>
        <begin position="165"/>
        <end position="428"/>
    </location>
</feature>
<organism evidence="7 8">
    <name type="scientific">Paenibacillus oenotherae</name>
    <dbReference type="NCBI Taxonomy" id="1435645"/>
    <lineage>
        <taxon>Bacteria</taxon>
        <taxon>Bacillati</taxon>
        <taxon>Bacillota</taxon>
        <taxon>Bacilli</taxon>
        <taxon>Bacillales</taxon>
        <taxon>Paenibacillaceae</taxon>
        <taxon>Paenibacillus</taxon>
    </lineage>
</organism>
<dbReference type="EMBL" id="JAHZIJ010000004">
    <property type="protein sequence ID" value="MBW7474910.1"/>
    <property type="molecule type" value="Genomic_DNA"/>
</dbReference>
<dbReference type="SUPFAM" id="SSF53807">
    <property type="entry name" value="Helical backbone' metal receptor"/>
    <property type="match status" value="1"/>
</dbReference>
<comment type="caution">
    <text evidence="7">The sequence shown here is derived from an EMBL/GenBank/DDBJ whole genome shotgun (WGS) entry which is preliminary data.</text>
</comment>
<sequence>MKSFNKVRILALLLTFALTISVIPGFAAAAGKDIKVQINGTQISFDTKPQISNGSTLVPYRALAEKLNATVKYDSKTNKVSVIKGSKTVVLTIGSKNATINGKAVKLDAAPITKNGSTLVPLRFLGESLGVWVSWKASTSTVSLETSKTITHAMGKTTLKKVPERVVVLFNGMVDATVLLGVKPVGAVESYVEQPWYNFLKGSMSGVKNLGDETQPSLEAIVALKPDVIIGSKMRHEKIYSQLQAIAPTVMTEDIYSWKKTLEIGGIVYNKEAQASQYIADWDKRVADFKSKIGSKAAKTKVSVIRFNPDGSARAYMAGFATNIFKELGFDFPKAQKDAGTDIVTVKTLEGTSMLDGDYIFDFTTDWTGDGGVYKHQKEWTSSDLWKNLNAVKNKKYYKVNVVSWNMSGGPQAAKMMLDDLYFYFDLD</sequence>
<dbReference type="InterPro" id="IPR036582">
    <property type="entry name" value="Mao_N_sf"/>
</dbReference>
<reference evidence="7 8" key="1">
    <citation type="submission" date="2021-07" db="EMBL/GenBank/DDBJ databases">
        <title>Paenibacillus radiodurans sp. nov., isolated from the southeastern edge of Tengger Desert.</title>
        <authorList>
            <person name="Zhang G."/>
        </authorList>
    </citation>
    <scope>NUCLEOTIDE SEQUENCE [LARGE SCALE GENOMIC DNA]</scope>
    <source>
        <strain evidence="7 8">DT7-4</strain>
    </source>
</reference>
<dbReference type="Proteomes" id="UP000812277">
    <property type="component" value="Unassembled WGS sequence"/>
</dbReference>
<dbReference type="Pfam" id="PF01497">
    <property type="entry name" value="Peripla_BP_2"/>
    <property type="match status" value="1"/>
</dbReference>
<dbReference type="InterPro" id="IPR012854">
    <property type="entry name" value="Cu_amine_oxidase-like_N"/>
</dbReference>
<comment type="subcellular location">
    <subcellularLocation>
        <location evidence="1">Cell envelope</location>
    </subcellularLocation>
</comment>
<dbReference type="PROSITE" id="PS50983">
    <property type="entry name" value="FE_B12_PBP"/>
    <property type="match status" value="1"/>
</dbReference>
<evidence type="ECO:0000256" key="5">
    <source>
        <dbReference type="SAM" id="SignalP"/>
    </source>
</evidence>
<accession>A0ABS7D4R5</accession>
<evidence type="ECO:0000313" key="8">
    <source>
        <dbReference type="Proteomes" id="UP000812277"/>
    </source>
</evidence>
<evidence type="ECO:0000256" key="3">
    <source>
        <dbReference type="ARBA" id="ARBA00022448"/>
    </source>
</evidence>
<protein>
    <submittedName>
        <fullName evidence="7">ABC transporter substrate-binding protein</fullName>
    </submittedName>
</protein>
<dbReference type="PANTHER" id="PTHR30532">
    <property type="entry name" value="IRON III DICITRATE-BINDING PERIPLASMIC PROTEIN"/>
    <property type="match status" value="1"/>
</dbReference>
<comment type="similarity">
    <text evidence="2">Belongs to the bacterial solute-binding protein 8 family.</text>
</comment>
<evidence type="ECO:0000256" key="2">
    <source>
        <dbReference type="ARBA" id="ARBA00008814"/>
    </source>
</evidence>
<dbReference type="Gene3D" id="3.30.457.10">
    <property type="entry name" value="Copper amine oxidase-like, N-terminal domain"/>
    <property type="match status" value="1"/>
</dbReference>
<proteinExistence type="inferred from homology"/>
<evidence type="ECO:0000256" key="4">
    <source>
        <dbReference type="ARBA" id="ARBA00022729"/>
    </source>
</evidence>
<keyword evidence="3" id="KW-0813">Transport</keyword>
<dbReference type="RefSeq" id="WP_219872129.1">
    <property type="nucleotide sequence ID" value="NZ_JAHZIJ010000004.1"/>
</dbReference>
<feature type="chain" id="PRO_5045993735" evidence="5">
    <location>
        <begin position="30"/>
        <end position="428"/>
    </location>
</feature>
<dbReference type="CDD" id="cd01146">
    <property type="entry name" value="FhuD"/>
    <property type="match status" value="1"/>
</dbReference>
<dbReference type="InterPro" id="IPR051313">
    <property type="entry name" value="Bact_iron-sidero_bind"/>
</dbReference>
<keyword evidence="4 5" id="KW-0732">Signal</keyword>
<dbReference type="SUPFAM" id="SSF55383">
    <property type="entry name" value="Copper amine oxidase, domain N"/>
    <property type="match status" value="1"/>
</dbReference>
<dbReference type="PANTHER" id="PTHR30532:SF21">
    <property type="entry name" value="SIDEROPHORE-BINDING LIPOPROTEIN YFIY-RELATED"/>
    <property type="match status" value="1"/>
</dbReference>
<evidence type="ECO:0000256" key="1">
    <source>
        <dbReference type="ARBA" id="ARBA00004196"/>
    </source>
</evidence>
<dbReference type="InterPro" id="IPR002491">
    <property type="entry name" value="ABC_transptr_periplasmic_BD"/>
</dbReference>
<dbReference type="Gene3D" id="3.40.50.1980">
    <property type="entry name" value="Nitrogenase molybdenum iron protein domain"/>
    <property type="match status" value="2"/>
</dbReference>